<proteinExistence type="predicted"/>
<dbReference type="Proteomes" id="UP001501588">
    <property type="component" value="Unassembled WGS sequence"/>
</dbReference>
<sequence>MQIHAQRLDYPAAAPEAYRAMLALTRAVKRSGLEERLVELVFLRCSQINGCAFCLDMHGAALRKAGEAPARLDMIAGWREAGPVFAPRERAALALAEALTRLADRGDLPDPVYAEAREHFSEAEIANLGFAVAAINGWNRLAVAFRATPLSVRQRPAT</sequence>
<dbReference type="SUPFAM" id="SSF69118">
    <property type="entry name" value="AhpD-like"/>
    <property type="match status" value="1"/>
</dbReference>
<organism evidence="2 3">
    <name type="scientific">Craurococcus roseus</name>
    <dbReference type="NCBI Taxonomy" id="77585"/>
    <lineage>
        <taxon>Bacteria</taxon>
        <taxon>Pseudomonadati</taxon>
        <taxon>Pseudomonadota</taxon>
        <taxon>Alphaproteobacteria</taxon>
        <taxon>Acetobacterales</taxon>
        <taxon>Acetobacteraceae</taxon>
        <taxon>Craurococcus</taxon>
    </lineage>
</organism>
<reference evidence="2 3" key="1">
    <citation type="journal article" date="2019" name="Int. J. Syst. Evol. Microbiol.">
        <title>The Global Catalogue of Microorganisms (GCM) 10K type strain sequencing project: providing services to taxonomists for standard genome sequencing and annotation.</title>
        <authorList>
            <consortium name="The Broad Institute Genomics Platform"/>
            <consortium name="The Broad Institute Genome Sequencing Center for Infectious Disease"/>
            <person name="Wu L."/>
            <person name="Ma J."/>
        </authorList>
    </citation>
    <scope>NUCLEOTIDE SEQUENCE [LARGE SCALE GENOMIC DNA]</scope>
    <source>
        <strain evidence="2 3">JCM 9933</strain>
    </source>
</reference>
<evidence type="ECO:0000313" key="3">
    <source>
        <dbReference type="Proteomes" id="UP001501588"/>
    </source>
</evidence>
<accession>A0ABN1FNA0</accession>
<dbReference type="NCBIfam" id="TIGR00778">
    <property type="entry name" value="ahpD_dom"/>
    <property type="match status" value="1"/>
</dbReference>
<dbReference type="EMBL" id="BAAAFZ010000058">
    <property type="protein sequence ID" value="GAA0594410.1"/>
    <property type="molecule type" value="Genomic_DNA"/>
</dbReference>
<dbReference type="InterPro" id="IPR029032">
    <property type="entry name" value="AhpD-like"/>
</dbReference>
<evidence type="ECO:0000259" key="1">
    <source>
        <dbReference type="Pfam" id="PF02627"/>
    </source>
</evidence>
<dbReference type="Gene3D" id="1.20.1290.10">
    <property type="entry name" value="AhpD-like"/>
    <property type="match status" value="1"/>
</dbReference>
<feature type="domain" description="Carboxymuconolactone decarboxylase-like" evidence="1">
    <location>
        <begin position="15"/>
        <end position="98"/>
    </location>
</feature>
<dbReference type="PANTHER" id="PTHR34846:SF10">
    <property type="entry name" value="CYTOPLASMIC PROTEIN"/>
    <property type="match status" value="1"/>
</dbReference>
<dbReference type="RefSeq" id="WP_343896755.1">
    <property type="nucleotide sequence ID" value="NZ_BAAAFZ010000058.1"/>
</dbReference>
<dbReference type="PANTHER" id="PTHR34846">
    <property type="entry name" value="4-CARBOXYMUCONOLACTONE DECARBOXYLASE FAMILY PROTEIN (AFU_ORTHOLOGUE AFUA_6G11590)"/>
    <property type="match status" value="1"/>
</dbReference>
<dbReference type="InterPro" id="IPR003779">
    <property type="entry name" value="CMD-like"/>
</dbReference>
<name>A0ABN1FNA0_9PROT</name>
<dbReference type="Pfam" id="PF02627">
    <property type="entry name" value="CMD"/>
    <property type="match status" value="1"/>
</dbReference>
<keyword evidence="3" id="KW-1185">Reference proteome</keyword>
<gene>
    <name evidence="2" type="ORF">GCM10009416_35890</name>
</gene>
<evidence type="ECO:0000313" key="2">
    <source>
        <dbReference type="EMBL" id="GAA0594410.1"/>
    </source>
</evidence>
<comment type="caution">
    <text evidence="2">The sequence shown here is derived from an EMBL/GenBank/DDBJ whole genome shotgun (WGS) entry which is preliminary data.</text>
</comment>
<protein>
    <submittedName>
        <fullName evidence="2">Carboxymuconolactone decarboxylase family protein</fullName>
    </submittedName>
</protein>
<dbReference type="InterPro" id="IPR004675">
    <property type="entry name" value="AhpD_core"/>
</dbReference>